<evidence type="ECO:0000313" key="3">
    <source>
        <dbReference type="Proteomes" id="UP000887226"/>
    </source>
</evidence>
<dbReference type="Gene3D" id="3.60.130.10">
    <property type="entry name" value="Clavaminate synthase-like"/>
    <property type="match status" value="1"/>
</dbReference>
<dbReference type="InterPro" id="IPR042098">
    <property type="entry name" value="TauD-like_sf"/>
</dbReference>
<organism evidence="2 3">
    <name type="scientific">Calycina marina</name>
    <dbReference type="NCBI Taxonomy" id="1763456"/>
    <lineage>
        <taxon>Eukaryota</taxon>
        <taxon>Fungi</taxon>
        <taxon>Dikarya</taxon>
        <taxon>Ascomycota</taxon>
        <taxon>Pezizomycotina</taxon>
        <taxon>Leotiomycetes</taxon>
        <taxon>Helotiales</taxon>
        <taxon>Pezizellaceae</taxon>
        <taxon>Calycina</taxon>
    </lineage>
</organism>
<sequence length="302" mass="34434">MRNRTLITTQMRPTRDQEWTFVLSEEHLLEIQDGLLHFESHSGRDFFVLRDLQPSSQRTKENIIIYAGVPSYTGYVRGRQNSKLVSGEKKSSMLNHIKDLSQPAVAGTIGGHAYTTDTPMFHTYAGDIIAATHPKIIATLWDNRDFYSYVNKETPYTSSPLLYHQPAGEARIENVIVQYARRGFTGFLHLPRSRNISPIPEVQAEALDTLHFLADRCSFALNFQKDGIQSVDKLSIFLARDRFVDTPDQQKHLLRLGFNNPELAWETLGLHKQRWDELYKDATEEEQVLPLESFVKGGAGKA</sequence>
<reference evidence="2" key="1">
    <citation type="journal article" date="2021" name="IMA Fungus">
        <title>Genomic characterization of three marine fungi, including Emericellopsis atlantica sp. nov. with signatures of a generalist lifestyle and marine biomass degradation.</title>
        <authorList>
            <person name="Hagestad O.C."/>
            <person name="Hou L."/>
            <person name="Andersen J.H."/>
            <person name="Hansen E.H."/>
            <person name="Altermark B."/>
            <person name="Li C."/>
            <person name="Kuhnert E."/>
            <person name="Cox R.J."/>
            <person name="Crous P.W."/>
            <person name="Spatafora J.W."/>
            <person name="Lail K."/>
            <person name="Amirebrahimi M."/>
            <person name="Lipzen A."/>
            <person name="Pangilinan J."/>
            <person name="Andreopoulos W."/>
            <person name="Hayes R.D."/>
            <person name="Ng V."/>
            <person name="Grigoriev I.V."/>
            <person name="Jackson S.A."/>
            <person name="Sutton T.D.S."/>
            <person name="Dobson A.D.W."/>
            <person name="Rama T."/>
        </authorList>
    </citation>
    <scope>NUCLEOTIDE SEQUENCE</scope>
    <source>
        <strain evidence="2">TRa3180A</strain>
    </source>
</reference>
<protein>
    <submittedName>
        <fullName evidence="2">Uncharacterized protein</fullName>
    </submittedName>
</protein>
<keyword evidence="1" id="KW-0560">Oxidoreductase</keyword>
<proteinExistence type="predicted"/>
<gene>
    <name evidence="2" type="ORF">BJ878DRAFT_556828</name>
</gene>
<dbReference type="EMBL" id="MU253740">
    <property type="protein sequence ID" value="KAG9249043.1"/>
    <property type="molecule type" value="Genomic_DNA"/>
</dbReference>
<accession>A0A9P8CJ73</accession>
<dbReference type="AlphaFoldDB" id="A0A9P8CJ73"/>
<dbReference type="SUPFAM" id="SSF51197">
    <property type="entry name" value="Clavaminate synthase-like"/>
    <property type="match status" value="1"/>
</dbReference>
<keyword evidence="3" id="KW-1185">Reference proteome</keyword>
<dbReference type="GO" id="GO:0016491">
    <property type="term" value="F:oxidoreductase activity"/>
    <property type="evidence" value="ECO:0007669"/>
    <property type="project" value="UniProtKB-KW"/>
</dbReference>
<comment type="caution">
    <text evidence="2">The sequence shown here is derived from an EMBL/GenBank/DDBJ whole genome shotgun (WGS) entry which is preliminary data.</text>
</comment>
<evidence type="ECO:0000313" key="2">
    <source>
        <dbReference type="EMBL" id="KAG9249043.1"/>
    </source>
</evidence>
<dbReference type="Proteomes" id="UP000887226">
    <property type="component" value="Unassembled WGS sequence"/>
</dbReference>
<dbReference type="OrthoDB" id="272271at2759"/>
<evidence type="ECO:0000256" key="1">
    <source>
        <dbReference type="ARBA" id="ARBA00023002"/>
    </source>
</evidence>
<name>A0A9P8CJ73_9HELO</name>